<sequence length="123" mass="12978">MDRASPAHRFAAWLACLVMLFAALAPAITHAGAGGGWAELCTQDGVKLVKISDDGSAKDPSSAMQGEHCAFCLVHANHSVPEPTAAPLIHPLEVQEGFPALYFHSPRRLAAWSSPQSRAPPLA</sequence>
<name>A0A6N9HFS4_9BURK</name>
<organism evidence="2 3">
    <name type="scientific">Pseudoduganella guangdongensis</name>
    <dbReference type="NCBI Taxonomy" id="2692179"/>
    <lineage>
        <taxon>Bacteria</taxon>
        <taxon>Pseudomonadati</taxon>
        <taxon>Pseudomonadota</taxon>
        <taxon>Betaproteobacteria</taxon>
        <taxon>Burkholderiales</taxon>
        <taxon>Oxalobacteraceae</taxon>
        <taxon>Telluria group</taxon>
        <taxon>Pseudoduganella</taxon>
    </lineage>
</organism>
<dbReference type="EMBL" id="WWCJ01000005">
    <property type="protein sequence ID" value="MYN02137.1"/>
    <property type="molecule type" value="Genomic_DNA"/>
</dbReference>
<proteinExistence type="predicted"/>
<accession>A0A6N9HFS4</accession>
<dbReference type="InterPro" id="IPR021333">
    <property type="entry name" value="DUF2946"/>
</dbReference>
<evidence type="ECO:0000313" key="2">
    <source>
        <dbReference type="EMBL" id="MYN02137.1"/>
    </source>
</evidence>
<protein>
    <submittedName>
        <fullName evidence="2">DUF2946 domain-containing protein</fullName>
    </submittedName>
</protein>
<feature type="signal peptide" evidence="1">
    <location>
        <begin position="1"/>
        <end position="31"/>
    </location>
</feature>
<feature type="chain" id="PRO_5027032717" evidence="1">
    <location>
        <begin position="32"/>
        <end position="123"/>
    </location>
</feature>
<dbReference type="AlphaFoldDB" id="A0A6N9HFS4"/>
<reference evidence="2 3" key="1">
    <citation type="submission" date="2019-12" db="EMBL/GenBank/DDBJ databases">
        <title>Novel species isolated from a subtropical stream in China.</title>
        <authorList>
            <person name="Lu H."/>
        </authorList>
    </citation>
    <scope>NUCLEOTIDE SEQUENCE [LARGE SCALE GENOMIC DNA]</scope>
    <source>
        <strain evidence="2 3">DS3</strain>
    </source>
</reference>
<dbReference type="Pfam" id="PF11162">
    <property type="entry name" value="DUF2946"/>
    <property type="match status" value="1"/>
</dbReference>
<gene>
    <name evidence="2" type="ORF">GTP41_08475</name>
</gene>
<dbReference type="RefSeq" id="WP_161025138.1">
    <property type="nucleotide sequence ID" value="NZ_WWCJ01000005.1"/>
</dbReference>
<keyword evidence="3" id="KW-1185">Reference proteome</keyword>
<dbReference type="Proteomes" id="UP000448575">
    <property type="component" value="Unassembled WGS sequence"/>
</dbReference>
<comment type="caution">
    <text evidence="2">The sequence shown here is derived from an EMBL/GenBank/DDBJ whole genome shotgun (WGS) entry which is preliminary data.</text>
</comment>
<evidence type="ECO:0000313" key="3">
    <source>
        <dbReference type="Proteomes" id="UP000448575"/>
    </source>
</evidence>
<evidence type="ECO:0000256" key="1">
    <source>
        <dbReference type="SAM" id="SignalP"/>
    </source>
</evidence>
<keyword evidence="1" id="KW-0732">Signal</keyword>